<dbReference type="Gene3D" id="2.180.10.10">
    <property type="entry name" value="RHS repeat-associated core"/>
    <property type="match status" value="1"/>
</dbReference>
<dbReference type="PANTHER" id="PTHR32305:SF15">
    <property type="entry name" value="PROTEIN RHSA-RELATED"/>
    <property type="match status" value="1"/>
</dbReference>
<accession>A0ABX2W579</accession>
<dbReference type="InterPro" id="IPR022385">
    <property type="entry name" value="Rhs_assc_core"/>
</dbReference>
<dbReference type="PANTHER" id="PTHR32305">
    <property type="match status" value="1"/>
</dbReference>
<dbReference type="NCBIfam" id="TIGR03696">
    <property type="entry name" value="Rhs_assc_core"/>
    <property type="match status" value="1"/>
</dbReference>
<organism evidence="1 2">
    <name type="scientific">Buttiauxella ferragutiae ATCC 51602</name>
    <dbReference type="NCBI Taxonomy" id="1354252"/>
    <lineage>
        <taxon>Bacteria</taxon>
        <taxon>Pseudomonadati</taxon>
        <taxon>Pseudomonadota</taxon>
        <taxon>Gammaproteobacteria</taxon>
        <taxon>Enterobacterales</taxon>
        <taxon>Enterobacteriaceae</taxon>
        <taxon>Buttiauxella</taxon>
    </lineage>
</organism>
<dbReference type="InterPro" id="IPR050708">
    <property type="entry name" value="T6SS_VgrG/RHS"/>
</dbReference>
<dbReference type="EMBL" id="LXEQ01000049">
    <property type="protein sequence ID" value="OAT25879.1"/>
    <property type="molecule type" value="Genomic_DNA"/>
</dbReference>
<sequence>MYYNRHRYYDPQQGRYITQDPIGLNGGWNLYCYTSNPVQQSDPLGLSDNWGTFFSLGTVGGVDYGEAAESAGTRLSSDESVRALSNMASTEGAWTPGSEYAKAWAINTPIIGLTAIYGPAASLVNILKSSTIFCSANVTYQLVEYGEVNPSDAFAAALTGVFYSGRSLGANTLIASGIAYLNTGSNGGAVGAGTGSFVSGLLGKIPLLSNVIGDYATGLISEGTSDNVGSSMKKDNDND</sequence>
<reference evidence="1 2" key="1">
    <citation type="submission" date="2016-04" db="EMBL/GenBank/DDBJ databases">
        <title>ATOL: Assembling a taxonomically balanced genome-scale reconstruction of the evolutionary history of the Enterobacteriaceae.</title>
        <authorList>
            <person name="Plunkett G.III."/>
            <person name="Neeno-Eckwall E.C."/>
            <person name="Glasner J.D."/>
            <person name="Perna N.T."/>
        </authorList>
    </citation>
    <scope>NUCLEOTIDE SEQUENCE [LARGE SCALE GENOMIC DNA]</scope>
    <source>
        <strain evidence="1 2">ATCC 51602</strain>
    </source>
</reference>
<evidence type="ECO:0000313" key="2">
    <source>
        <dbReference type="Proteomes" id="UP000078407"/>
    </source>
</evidence>
<gene>
    <name evidence="1" type="ORF">M976_03378</name>
</gene>
<keyword evidence="2" id="KW-1185">Reference proteome</keyword>
<comment type="caution">
    <text evidence="1">The sequence shown here is derived from an EMBL/GenBank/DDBJ whole genome shotgun (WGS) entry which is preliminary data.</text>
</comment>
<name>A0ABX2W579_9ENTR</name>
<evidence type="ECO:0000313" key="1">
    <source>
        <dbReference type="EMBL" id="OAT25879.1"/>
    </source>
</evidence>
<proteinExistence type="predicted"/>
<dbReference type="Proteomes" id="UP000078407">
    <property type="component" value="Unassembled WGS sequence"/>
</dbReference>
<protein>
    <submittedName>
        <fullName evidence="1">Core protein</fullName>
    </submittedName>
</protein>